<dbReference type="EMBL" id="MU856374">
    <property type="protein sequence ID" value="KAK3896842.1"/>
    <property type="molecule type" value="Genomic_DNA"/>
</dbReference>
<evidence type="ECO:0000256" key="2">
    <source>
        <dbReference type="SAM" id="MobiDB-lite"/>
    </source>
</evidence>
<name>A0AAN6M8Y1_9PEZI</name>
<evidence type="ECO:0000313" key="3">
    <source>
        <dbReference type="EMBL" id="KAK3896842.1"/>
    </source>
</evidence>
<dbReference type="Proteomes" id="UP001303889">
    <property type="component" value="Unassembled WGS sequence"/>
</dbReference>
<reference evidence="3" key="2">
    <citation type="submission" date="2023-05" db="EMBL/GenBank/DDBJ databases">
        <authorList>
            <consortium name="Lawrence Berkeley National Laboratory"/>
            <person name="Steindorff A."/>
            <person name="Hensen N."/>
            <person name="Bonometti L."/>
            <person name="Westerberg I."/>
            <person name="Brannstrom I.O."/>
            <person name="Guillou S."/>
            <person name="Cros-Aarteil S."/>
            <person name="Calhoun S."/>
            <person name="Haridas S."/>
            <person name="Kuo A."/>
            <person name="Mondo S."/>
            <person name="Pangilinan J."/>
            <person name="Riley R."/>
            <person name="Labutti K."/>
            <person name="Andreopoulos B."/>
            <person name="Lipzen A."/>
            <person name="Chen C."/>
            <person name="Yanf M."/>
            <person name="Daum C."/>
            <person name="Ng V."/>
            <person name="Clum A."/>
            <person name="Ohm R."/>
            <person name="Martin F."/>
            <person name="Silar P."/>
            <person name="Natvig D."/>
            <person name="Lalanne C."/>
            <person name="Gautier V."/>
            <person name="Ament-Velasquez S.L."/>
            <person name="Kruys A."/>
            <person name="Hutchinson M.I."/>
            <person name="Powell A.J."/>
            <person name="Barry K."/>
            <person name="Miller A.N."/>
            <person name="Grigoriev I.V."/>
            <person name="Debuchy R."/>
            <person name="Gladieux P."/>
            <person name="Thoren M.H."/>
            <person name="Johannesson H."/>
        </authorList>
    </citation>
    <scope>NUCLEOTIDE SEQUENCE</scope>
    <source>
        <strain evidence="3">CBS 103.79</strain>
    </source>
</reference>
<feature type="coiled-coil region" evidence="1">
    <location>
        <begin position="301"/>
        <end position="328"/>
    </location>
</feature>
<dbReference type="AlphaFoldDB" id="A0AAN6M8Y1"/>
<feature type="compositionally biased region" description="Pro residues" evidence="2">
    <location>
        <begin position="767"/>
        <end position="778"/>
    </location>
</feature>
<keyword evidence="4" id="KW-1185">Reference proteome</keyword>
<accession>A0AAN6M8Y1</accession>
<proteinExistence type="predicted"/>
<sequence length="787" mass="86413">MGDEAWKPPFKPDAKAPLQQIFDRLKGYFATGSSEVFQIEWPARVLDKGTYDYEGSDTINAQQVKPQSVIDAEFRLADDMITLGNVTSGPNGSRLSSLYSDVLYNLVPTSAEGDTNLDRIHADQEKITTWLLEEVSDWEPPREDILADIPEAFDKHKPPIPAAADPDSNSNKARTGDGANPIVSPKTLDVYESQRFRWATFKIIARPTNMLTATAVEIDNYNRMLATYAPIAKENLRASMMRSIDDSEDTYPVIFSPASWSKSLSTAFKPEDLLYSEDVLRGDLLAKQKERASLLLKLSYLKSAQEDVKELEARESEAREAFFKARDEMVQGYSDAAISLIQMYFDVQARNSNKGKAIEVAEDVEKGDLNKALETWNQKPITDEQFKQLKSMQATCIKNQSALQASSEALAKASLAAAMGRGSDATTIINSLNERVQSLTFDIDYMVKIMEASNNPLGVDVTVPDGDAPDTPAPEGGDPDHLAPPPAPAVKTKTLQGNPKLPPHVVPEKPRLPPQEDSASTWQEVVWTLDSSQSYKDTMASAFQSHLDWSVDFFFGSASGSEDHSEAHHLASSLAMSSEIKIGFRCMKVVIERPWFDASVLRRTHDYYRTLNIATSAMTPAEVQKALSDPYSQSDHEAVACALGPAWDSLLPSWTSAFVVAKDIHLILRSEKDWTKETADDLHSAMSAGGGFLCFSCSKSESSEEHRAAAAVAHDGQYLSIRIPAPQIIGWVQELAPKDSSVPVYNPVSDSSFGIFPVPKDSEVKPAPKPAPVPPKPSPVVNGRGAH</sequence>
<feature type="region of interest" description="Disordered" evidence="2">
    <location>
        <begin position="156"/>
        <end position="181"/>
    </location>
</feature>
<keyword evidence="1" id="KW-0175">Coiled coil</keyword>
<protein>
    <submittedName>
        <fullName evidence="3">Uncharacterized protein</fullName>
    </submittedName>
</protein>
<gene>
    <name evidence="3" type="ORF">C8A05DRAFT_39608</name>
</gene>
<reference evidence="3" key="1">
    <citation type="journal article" date="2023" name="Mol. Phylogenet. Evol.">
        <title>Genome-scale phylogeny and comparative genomics of the fungal order Sordariales.</title>
        <authorList>
            <person name="Hensen N."/>
            <person name="Bonometti L."/>
            <person name="Westerberg I."/>
            <person name="Brannstrom I.O."/>
            <person name="Guillou S."/>
            <person name="Cros-Aarteil S."/>
            <person name="Calhoun S."/>
            <person name="Haridas S."/>
            <person name="Kuo A."/>
            <person name="Mondo S."/>
            <person name="Pangilinan J."/>
            <person name="Riley R."/>
            <person name="LaButti K."/>
            <person name="Andreopoulos B."/>
            <person name="Lipzen A."/>
            <person name="Chen C."/>
            <person name="Yan M."/>
            <person name="Daum C."/>
            <person name="Ng V."/>
            <person name="Clum A."/>
            <person name="Steindorff A."/>
            <person name="Ohm R.A."/>
            <person name="Martin F."/>
            <person name="Silar P."/>
            <person name="Natvig D.O."/>
            <person name="Lalanne C."/>
            <person name="Gautier V."/>
            <person name="Ament-Velasquez S.L."/>
            <person name="Kruys A."/>
            <person name="Hutchinson M.I."/>
            <person name="Powell A.J."/>
            <person name="Barry K."/>
            <person name="Miller A.N."/>
            <person name="Grigoriev I.V."/>
            <person name="Debuchy R."/>
            <person name="Gladieux P."/>
            <person name="Hiltunen Thoren M."/>
            <person name="Johannesson H."/>
        </authorList>
    </citation>
    <scope>NUCLEOTIDE SEQUENCE</scope>
    <source>
        <strain evidence="3">CBS 103.79</strain>
    </source>
</reference>
<evidence type="ECO:0000313" key="4">
    <source>
        <dbReference type="Proteomes" id="UP001303889"/>
    </source>
</evidence>
<feature type="region of interest" description="Disordered" evidence="2">
    <location>
        <begin position="463"/>
        <end position="519"/>
    </location>
</feature>
<organism evidence="3 4">
    <name type="scientific">Staphylotrichum tortipilum</name>
    <dbReference type="NCBI Taxonomy" id="2831512"/>
    <lineage>
        <taxon>Eukaryota</taxon>
        <taxon>Fungi</taxon>
        <taxon>Dikarya</taxon>
        <taxon>Ascomycota</taxon>
        <taxon>Pezizomycotina</taxon>
        <taxon>Sordariomycetes</taxon>
        <taxon>Sordariomycetidae</taxon>
        <taxon>Sordariales</taxon>
        <taxon>Chaetomiaceae</taxon>
        <taxon>Staphylotrichum</taxon>
    </lineage>
</organism>
<evidence type="ECO:0000256" key="1">
    <source>
        <dbReference type="SAM" id="Coils"/>
    </source>
</evidence>
<comment type="caution">
    <text evidence="3">The sequence shown here is derived from an EMBL/GenBank/DDBJ whole genome shotgun (WGS) entry which is preliminary data.</text>
</comment>
<feature type="region of interest" description="Disordered" evidence="2">
    <location>
        <begin position="757"/>
        <end position="787"/>
    </location>
</feature>